<evidence type="ECO:0000259" key="11">
    <source>
        <dbReference type="Pfam" id="PF00294"/>
    </source>
</evidence>
<dbReference type="GO" id="GO:0006144">
    <property type="term" value="P:purine nucleobase metabolic process"/>
    <property type="evidence" value="ECO:0007669"/>
    <property type="project" value="TreeGrafter"/>
</dbReference>
<name>A0A6P7TTS4_9MOLL</name>
<dbReference type="RefSeq" id="XP_029652296.2">
    <property type="nucleotide sequence ID" value="XM_029796436.2"/>
</dbReference>
<keyword evidence="7 10" id="KW-0418">Kinase</keyword>
<comment type="pathway">
    <text evidence="1 10">Purine metabolism; AMP biosynthesis via salvage pathway; AMP from adenosine: step 1/1.</text>
</comment>
<dbReference type="PROSITE" id="PS00584">
    <property type="entry name" value="PFKB_KINASES_2"/>
    <property type="match status" value="1"/>
</dbReference>
<dbReference type="SUPFAM" id="SSF53613">
    <property type="entry name" value="Ribokinase-like"/>
    <property type="match status" value="1"/>
</dbReference>
<keyword evidence="12" id="KW-1185">Reference proteome</keyword>
<dbReference type="CDD" id="cd01168">
    <property type="entry name" value="adenosine_kinase"/>
    <property type="match status" value="1"/>
</dbReference>
<dbReference type="UniPathway" id="UPA00588">
    <property type="reaction ID" value="UER00659"/>
</dbReference>
<keyword evidence="4 10" id="KW-0808">Transferase</keyword>
<evidence type="ECO:0000313" key="12">
    <source>
        <dbReference type="Proteomes" id="UP000515154"/>
    </source>
</evidence>
<dbReference type="KEGG" id="osn:115225481"/>
<dbReference type="GO" id="GO:0005634">
    <property type="term" value="C:nucleus"/>
    <property type="evidence" value="ECO:0007669"/>
    <property type="project" value="UniProtKB-SubCell"/>
</dbReference>
<organism evidence="12 13">
    <name type="scientific">Octopus sinensis</name>
    <name type="common">East Asian common octopus</name>
    <dbReference type="NCBI Taxonomy" id="2607531"/>
    <lineage>
        <taxon>Eukaryota</taxon>
        <taxon>Metazoa</taxon>
        <taxon>Spiralia</taxon>
        <taxon>Lophotrochozoa</taxon>
        <taxon>Mollusca</taxon>
        <taxon>Cephalopoda</taxon>
        <taxon>Coleoidea</taxon>
        <taxon>Octopodiformes</taxon>
        <taxon>Octopoda</taxon>
        <taxon>Incirrata</taxon>
        <taxon>Octopodidae</taxon>
        <taxon>Octopus</taxon>
    </lineage>
</organism>
<evidence type="ECO:0000256" key="3">
    <source>
        <dbReference type="ARBA" id="ARBA00012119"/>
    </source>
</evidence>
<comment type="function">
    <text evidence="10">ATP dependent phosphorylation of adenosine and other related nucleoside analogs to monophosphate derivatives.</text>
</comment>
<feature type="active site" description="Proton acceptor" evidence="9">
    <location>
        <position position="301"/>
    </location>
</feature>
<dbReference type="Gene3D" id="3.30.1110.10">
    <property type="match status" value="1"/>
</dbReference>
<dbReference type="PRINTS" id="PR00989">
    <property type="entry name" value="ADENOKINASE"/>
</dbReference>
<dbReference type="InterPro" id="IPR002173">
    <property type="entry name" value="Carboh/pur_kinase_PfkB_CS"/>
</dbReference>
<dbReference type="Proteomes" id="UP000515154">
    <property type="component" value="Linkage group LG27"/>
</dbReference>
<dbReference type="GO" id="GO:0044209">
    <property type="term" value="P:AMP salvage"/>
    <property type="evidence" value="ECO:0007669"/>
    <property type="project" value="UniProtKB-UniRule"/>
</dbReference>
<dbReference type="PANTHER" id="PTHR45769:SF3">
    <property type="entry name" value="ADENOSINE KINASE"/>
    <property type="match status" value="1"/>
</dbReference>
<dbReference type="InterPro" id="IPR029056">
    <property type="entry name" value="Ribokinase-like"/>
</dbReference>
<feature type="domain" description="Carbohydrate kinase PfkB" evidence="11">
    <location>
        <begin position="31"/>
        <end position="340"/>
    </location>
</feature>
<comment type="catalytic activity">
    <reaction evidence="10">
        <text>adenosine + ATP = AMP + ADP + H(+)</text>
        <dbReference type="Rhea" id="RHEA:20824"/>
        <dbReference type="ChEBI" id="CHEBI:15378"/>
        <dbReference type="ChEBI" id="CHEBI:16335"/>
        <dbReference type="ChEBI" id="CHEBI:30616"/>
        <dbReference type="ChEBI" id="CHEBI:456215"/>
        <dbReference type="ChEBI" id="CHEBI:456216"/>
        <dbReference type="EC" id="2.7.1.20"/>
    </reaction>
</comment>
<dbReference type="GO" id="GO:0006166">
    <property type="term" value="P:purine ribonucleoside salvage"/>
    <property type="evidence" value="ECO:0007669"/>
    <property type="project" value="UniProtKB-KW"/>
</dbReference>
<reference evidence="13" key="1">
    <citation type="submission" date="2025-08" db="UniProtKB">
        <authorList>
            <consortium name="RefSeq"/>
        </authorList>
    </citation>
    <scope>IDENTIFICATION</scope>
</reference>
<evidence type="ECO:0000256" key="7">
    <source>
        <dbReference type="ARBA" id="ARBA00022777"/>
    </source>
</evidence>
<evidence type="ECO:0000256" key="9">
    <source>
        <dbReference type="PIRSR" id="PIRSR601805-1"/>
    </source>
</evidence>
<keyword evidence="8 10" id="KW-0067">ATP-binding</keyword>
<dbReference type="EC" id="2.7.1.20" evidence="3 10"/>
<dbReference type="GO" id="GO:0005829">
    <property type="term" value="C:cytosol"/>
    <property type="evidence" value="ECO:0007669"/>
    <property type="project" value="TreeGrafter"/>
</dbReference>
<dbReference type="Gene3D" id="3.40.1190.20">
    <property type="match status" value="1"/>
</dbReference>
<dbReference type="FunFam" id="3.40.1190.20:FF:000006">
    <property type="entry name" value="Adenosine kinase 2"/>
    <property type="match status" value="1"/>
</dbReference>
<proteinExistence type="inferred from homology"/>
<keyword evidence="10" id="KW-0460">Magnesium</keyword>
<evidence type="ECO:0000256" key="2">
    <source>
        <dbReference type="ARBA" id="ARBA00010688"/>
    </source>
</evidence>
<keyword evidence="6 10" id="KW-0547">Nucleotide-binding</keyword>
<gene>
    <name evidence="13" type="primary">LOC115225481</name>
</gene>
<comment type="subunit">
    <text evidence="10">Monomer.</text>
</comment>
<keyword evidence="5 10" id="KW-0660">Purine salvage</keyword>
<dbReference type="GO" id="GO:0004001">
    <property type="term" value="F:adenosine kinase activity"/>
    <property type="evidence" value="ECO:0007669"/>
    <property type="project" value="UniProtKB-UniRule"/>
</dbReference>
<protein>
    <recommendedName>
        <fullName evidence="3 10">Adenosine kinase</fullName>
        <shortName evidence="10">AK</shortName>
        <ecNumber evidence="3 10">2.7.1.20</ecNumber>
    </recommendedName>
    <alternativeName>
        <fullName evidence="10">Adenosine 5'-phosphotransferase</fullName>
    </alternativeName>
</protein>
<evidence type="ECO:0000256" key="8">
    <source>
        <dbReference type="ARBA" id="ARBA00022840"/>
    </source>
</evidence>
<dbReference type="InterPro" id="IPR001805">
    <property type="entry name" value="Adenokinase"/>
</dbReference>
<evidence type="ECO:0000313" key="13">
    <source>
        <dbReference type="RefSeq" id="XP_029652296.2"/>
    </source>
</evidence>
<evidence type="ECO:0000256" key="1">
    <source>
        <dbReference type="ARBA" id="ARBA00004801"/>
    </source>
</evidence>
<keyword evidence="10" id="KW-0539">Nucleus</keyword>
<sequence length="346" mass="38323">MLCFFYFSEGVLLGYGNPLLDITIQGASEFLDKYDLKADAAILAEEKHMPMYDEMLSFKDVEFTPGGATLNAIRVVQWLLEKPHATSYLGCISKDKFGDILEKKAKDAKVNVSFQYTDEAPTGTCGVVVSGSHRSLCANLAAANCFKESHLDKEENWELVEKAKYFYIAGFPLTVCPSAILRIAKHASENNKTFCSNLAAPFICQFFKDPLSQVLPYIDYLFGNEEEALEFGKMCEFDTEDVEEIACKASLLPKENAARPRIVIFTRGANSTVVAKEGKVEKYEVIPISLEEIVDTNAAGDAFVGGFLSQLVLDKPIAECLRCGHYAANLIIRRSGCSLPPKHNFK</sequence>
<dbReference type="GO" id="GO:0005524">
    <property type="term" value="F:ATP binding"/>
    <property type="evidence" value="ECO:0007669"/>
    <property type="project" value="UniProtKB-UniRule"/>
</dbReference>
<comment type="cofactor">
    <cofactor evidence="10">
        <name>Mg(2+)</name>
        <dbReference type="ChEBI" id="CHEBI:18420"/>
    </cofactor>
    <text evidence="10">Binds 3 Mg(2+) ions per subunit.</text>
</comment>
<comment type="subcellular location">
    <subcellularLocation>
        <location evidence="10">Nucleus</location>
    </subcellularLocation>
</comment>
<evidence type="ECO:0000256" key="10">
    <source>
        <dbReference type="RuleBase" id="RU368116"/>
    </source>
</evidence>
<evidence type="ECO:0000256" key="5">
    <source>
        <dbReference type="ARBA" id="ARBA00022726"/>
    </source>
</evidence>
<dbReference type="Pfam" id="PF00294">
    <property type="entry name" value="PfkB"/>
    <property type="match status" value="1"/>
</dbReference>
<accession>A0A6P7TTS4</accession>
<evidence type="ECO:0000256" key="4">
    <source>
        <dbReference type="ARBA" id="ARBA00022679"/>
    </source>
</evidence>
<dbReference type="InterPro" id="IPR011611">
    <property type="entry name" value="PfkB_dom"/>
</dbReference>
<comment type="similarity">
    <text evidence="2 10">Belongs to the carbohydrate kinase PfkB family.</text>
</comment>
<dbReference type="AlphaFoldDB" id="A0A6P7TTS4"/>
<evidence type="ECO:0000256" key="6">
    <source>
        <dbReference type="ARBA" id="ARBA00022741"/>
    </source>
</evidence>
<dbReference type="PANTHER" id="PTHR45769">
    <property type="entry name" value="ADENOSINE KINASE"/>
    <property type="match status" value="1"/>
</dbReference>